<dbReference type="Pfam" id="PF13630">
    <property type="entry name" value="SdpI"/>
    <property type="match status" value="1"/>
</dbReference>
<sequence length="121" mass="14272">MVFYFTGWVMIAIGILYVMFPSKKKYYKYGYRTARARASDASYRFAQKCAAKYFLVVGLITLAIGYILKLLGITHFFIIELLIIFIPVMMTFYLIEKNLEQYNEQHDFIKKGENNNETFND</sequence>
<keyword evidence="3" id="KW-1185">Reference proteome</keyword>
<accession>A0A430A2N2</accession>
<keyword evidence="1" id="KW-1133">Transmembrane helix</keyword>
<evidence type="ECO:0000313" key="3">
    <source>
        <dbReference type="Proteomes" id="UP000287857"/>
    </source>
</evidence>
<dbReference type="RefSeq" id="WP_125982939.1">
    <property type="nucleotide sequence ID" value="NZ_NGJS01000001.1"/>
</dbReference>
<dbReference type="EMBL" id="NGJS01000001">
    <property type="protein sequence ID" value="RSU00701.1"/>
    <property type="molecule type" value="Genomic_DNA"/>
</dbReference>
<evidence type="ECO:0000256" key="1">
    <source>
        <dbReference type="SAM" id="Phobius"/>
    </source>
</evidence>
<dbReference type="AlphaFoldDB" id="A0A430A2N2"/>
<keyword evidence="1" id="KW-0812">Transmembrane</keyword>
<feature type="transmembrane region" description="Helical" evidence="1">
    <location>
        <begin position="6"/>
        <end position="22"/>
    </location>
</feature>
<feature type="transmembrane region" description="Helical" evidence="1">
    <location>
        <begin position="74"/>
        <end position="95"/>
    </location>
</feature>
<gene>
    <name evidence="2" type="ORF">CBF37_01435</name>
</gene>
<organism evidence="2 3">
    <name type="scientific">Vagococcus vulneris</name>
    <dbReference type="NCBI Taxonomy" id="1977869"/>
    <lineage>
        <taxon>Bacteria</taxon>
        <taxon>Bacillati</taxon>
        <taxon>Bacillota</taxon>
        <taxon>Bacilli</taxon>
        <taxon>Lactobacillales</taxon>
        <taxon>Enterococcaceae</taxon>
        <taxon>Vagococcus</taxon>
    </lineage>
</organism>
<proteinExistence type="predicted"/>
<reference evidence="2 3" key="1">
    <citation type="submission" date="2017-05" db="EMBL/GenBank/DDBJ databases">
        <title>Vagococcus spp. assemblies.</title>
        <authorList>
            <person name="Gulvik C.A."/>
        </authorList>
    </citation>
    <scope>NUCLEOTIDE SEQUENCE [LARGE SCALE GENOMIC DNA]</scope>
    <source>
        <strain evidence="2 3">SS1995</strain>
    </source>
</reference>
<evidence type="ECO:0008006" key="4">
    <source>
        <dbReference type="Google" id="ProtNLM"/>
    </source>
</evidence>
<name>A0A430A2N2_9ENTE</name>
<evidence type="ECO:0000313" key="2">
    <source>
        <dbReference type="EMBL" id="RSU00701.1"/>
    </source>
</evidence>
<dbReference type="InterPro" id="IPR025962">
    <property type="entry name" value="SdpI/YhfL"/>
</dbReference>
<comment type="caution">
    <text evidence="2">The sequence shown here is derived from an EMBL/GenBank/DDBJ whole genome shotgun (WGS) entry which is preliminary data.</text>
</comment>
<keyword evidence="1" id="KW-0472">Membrane</keyword>
<dbReference type="OrthoDB" id="2312248at2"/>
<dbReference type="Proteomes" id="UP000287857">
    <property type="component" value="Unassembled WGS sequence"/>
</dbReference>
<feature type="transmembrane region" description="Helical" evidence="1">
    <location>
        <begin position="50"/>
        <end position="68"/>
    </location>
</feature>
<protein>
    <recommendedName>
        <fullName evidence="4">SdpI family protein</fullName>
    </recommendedName>
</protein>